<evidence type="ECO:0000313" key="1">
    <source>
        <dbReference type="EMBL" id="GJH22559.1"/>
    </source>
</evidence>
<accession>A0ACB5R5D2</accession>
<evidence type="ECO:0000313" key="2">
    <source>
        <dbReference type="Proteomes" id="UP001055013"/>
    </source>
</evidence>
<dbReference type="Proteomes" id="UP001055013">
    <property type="component" value="Unassembled WGS sequence"/>
</dbReference>
<reference evidence="1" key="1">
    <citation type="submission" date="2021-09" db="EMBL/GenBank/DDBJ databases">
        <title>Isolation and characterization of 3-chlorobenzoate degrading bacteria from soils in Shizuoka.</title>
        <authorList>
            <person name="Ifat A."/>
            <person name="Ogawa N."/>
            <person name="Kimbara K."/>
            <person name="Moriuchi R."/>
            <person name="Dohra H."/>
            <person name="Shintani M."/>
        </authorList>
    </citation>
    <scope>NUCLEOTIDE SEQUENCE</scope>
    <source>
        <strain evidence="1">19CS2-2</strain>
    </source>
</reference>
<proteinExistence type="predicted"/>
<gene>
    <name evidence="1" type="ORF">CBA19CS22_38475</name>
</gene>
<comment type="caution">
    <text evidence="1">The sequence shown here is derived from an EMBL/GenBank/DDBJ whole genome shotgun (WGS) entry which is preliminary data.</text>
</comment>
<keyword evidence="2" id="KW-1185">Reference proteome</keyword>
<organism evidence="1 2">
    <name type="scientific">Caballeronia novacaledonica</name>
    <dbReference type="NCBI Taxonomy" id="1544861"/>
    <lineage>
        <taxon>Bacteria</taxon>
        <taxon>Pseudomonadati</taxon>
        <taxon>Pseudomonadota</taxon>
        <taxon>Betaproteobacteria</taxon>
        <taxon>Burkholderiales</taxon>
        <taxon>Burkholderiaceae</taxon>
        <taxon>Caballeronia</taxon>
    </lineage>
</organism>
<name>A0ACB5R5D2_9BURK</name>
<sequence>MIAAARFPARRDPANNQFALLCRDRHKAEIFLVGGRGNQRIAMSSDLIRDR</sequence>
<protein>
    <submittedName>
        <fullName evidence="1">Uncharacterized protein</fullName>
    </submittedName>
</protein>
<dbReference type="EMBL" id="BPUR01000043">
    <property type="protein sequence ID" value="GJH22559.1"/>
    <property type="molecule type" value="Genomic_DNA"/>
</dbReference>